<proteinExistence type="predicted"/>
<organism evidence="1 2">
    <name type="scientific">Mycobacterium tuberculosis str. Haarlem/NITR202</name>
    <dbReference type="NCBI Taxonomy" id="1304279"/>
    <lineage>
        <taxon>Bacteria</taxon>
        <taxon>Bacillati</taxon>
        <taxon>Actinomycetota</taxon>
        <taxon>Actinomycetes</taxon>
        <taxon>Mycobacteriales</taxon>
        <taxon>Mycobacteriaceae</taxon>
        <taxon>Mycobacterium</taxon>
        <taxon>Mycobacterium tuberculosis complex</taxon>
    </lineage>
</organism>
<dbReference type="HOGENOM" id="CLU_2899419_0_0_11"/>
<dbReference type="AlphaFoldDB" id="R4LXH4"/>
<reference evidence="1 2" key="1">
    <citation type="journal article" date="2013" name="Genome Announc.">
        <title>Whole-Genome Sequences of Four Clinical Isolates of Mycobacterium tuberculosis from Tamil Nadu, South India.</title>
        <authorList>
            <person name="Narayanan S."/>
            <person name="Deshpande U."/>
        </authorList>
    </citation>
    <scope>NUCLEOTIDE SEQUENCE [LARGE SCALE GENOMIC DNA]</scope>
    <source>
        <strain evidence="1 2">Haarlem/NITR202</strain>
    </source>
</reference>
<gene>
    <name evidence="1" type="ORF">I917_10830</name>
</gene>
<dbReference type="KEGG" id="mtuh:I917_10830"/>
<dbReference type="EMBL" id="CP004886">
    <property type="protein sequence ID" value="AGL23205.1"/>
    <property type="molecule type" value="Genomic_DNA"/>
</dbReference>
<evidence type="ECO:0000313" key="2">
    <source>
        <dbReference type="Proteomes" id="UP000013563"/>
    </source>
</evidence>
<evidence type="ECO:0000313" key="1">
    <source>
        <dbReference type="EMBL" id="AGL23205.1"/>
    </source>
</evidence>
<dbReference type="InterPro" id="IPR042099">
    <property type="entry name" value="ANL_N_sf"/>
</dbReference>
<protein>
    <submittedName>
        <fullName evidence="1">Acyl-CoA synthetase</fullName>
    </submittedName>
</protein>
<name>R4LXH4_MYCTX</name>
<dbReference type="BioCyc" id="MTUB1304279:G13AB-1455-MONOMER"/>
<dbReference type="SUPFAM" id="SSF56801">
    <property type="entry name" value="Acetyl-CoA synthetase-like"/>
    <property type="match status" value="1"/>
</dbReference>
<accession>R4LXH4</accession>
<dbReference type="Proteomes" id="UP000013563">
    <property type="component" value="Chromosome"/>
</dbReference>
<dbReference type="PATRIC" id="fig|1304279.3.peg.1304"/>
<dbReference type="Gene3D" id="3.40.50.12780">
    <property type="entry name" value="N-terminal domain of ligase-like"/>
    <property type="match status" value="1"/>
</dbReference>
<sequence length="62" mass="6681">MVASSIPTALRERASVHPNGAAITYIDYEQDWAGVAETLTWSQLYRRMLNVAGAAPACGGDR</sequence>